<dbReference type="Gene3D" id="2.40.10.500">
    <property type="match status" value="2"/>
</dbReference>
<dbReference type="GO" id="GO:0007156">
    <property type="term" value="P:homophilic cell adhesion via plasma membrane adhesion molecules"/>
    <property type="evidence" value="ECO:0007669"/>
    <property type="project" value="InterPro"/>
</dbReference>
<dbReference type="PROSITE" id="PS51125">
    <property type="entry name" value="NHL"/>
    <property type="match status" value="1"/>
</dbReference>
<name>A0A1V1NWU9_9BACT</name>
<dbReference type="SUPFAM" id="SSF63829">
    <property type="entry name" value="Calcium-dependent phosphotriesterase"/>
    <property type="match status" value="1"/>
</dbReference>
<evidence type="ECO:0000259" key="3">
    <source>
        <dbReference type="PROSITE" id="PS50268"/>
    </source>
</evidence>
<dbReference type="InterPro" id="IPR002126">
    <property type="entry name" value="Cadherin-like_dom"/>
</dbReference>
<dbReference type="Proteomes" id="UP000189670">
    <property type="component" value="Unassembled WGS sequence"/>
</dbReference>
<dbReference type="InterPro" id="IPR011042">
    <property type="entry name" value="6-blade_b-propeller_TolB-like"/>
</dbReference>
<feature type="domain" description="Cadherin" evidence="3">
    <location>
        <begin position="49"/>
        <end position="137"/>
    </location>
</feature>
<evidence type="ECO:0000313" key="4">
    <source>
        <dbReference type="EMBL" id="ETR67060.1"/>
    </source>
</evidence>
<dbReference type="PANTHER" id="PTHR24104">
    <property type="entry name" value="E3 UBIQUITIN-PROTEIN LIGASE NHLRC1-RELATED"/>
    <property type="match status" value="1"/>
</dbReference>
<evidence type="ECO:0000313" key="5">
    <source>
        <dbReference type="Proteomes" id="UP000189670"/>
    </source>
</evidence>
<dbReference type="InterPro" id="IPR015919">
    <property type="entry name" value="Cadherin-like_sf"/>
</dbReference>
<dbReference type="AlphaFoldDB" id="A0A1V1NWU9"/>
<dbReference type="GO" id="GO:0008270">
    <property type="term" value="F:zinc ion binding"/>
    <property type="evidence" value="ECO:0007669"/>
    <property type="project" value="UniProtKB-KW"/>
</dbReference>
<dbReference type="Pfam" id="PF17963">
    <property type="entry name" value="Big_9"/>
    <property type="match status" value="1"/>
</dbReference>
<accession>A0A1V1NWU9</accession>
<dbReference type="InterPro" id="IPR013783">
    <property type="entry name" value="Ig-like_fold"/>
</dbReference>
<evidence type="ECO:0000256" key="2">
    <source>
        <dbReference type="PROSITE-ProRule" id="PRU00504"/>
    </source>
</evidence>
<protein>
    <recommendedName>
        <fullName evidence="3">Cadherin domain-containing protein</fullName>
    </recommendedName>
</protein>
<comment type="caution">
    <text evidence="4">The sequence shown here is derived from an EMBL/GenBank/DDBJ whole genome shotgun (WGS) entry which is preliminary data.</text>
</comment>
<dbReference type="PROSITE" id="PS50268">
    <property type="entry name" value="CADHERIN_2"/>
    <property type="match status" value="1"/>
</dbReference>
<dbReference type="InterPro" id="IPR001258">
    <property type="entry name" value="NHL_repeat"/>
</dbReference>
<gene>
    <name evidence="4" type="ORF">OMM_12006</name>
</gene>
<organism evidence="4 5">
    <name type="scientific">Candidatus Magnetoglobus multicellularis str. Araruama</name>
    <dbReference type="NCBI Taxonomy" id="890399"/>
    <lineage>
        <taxon>Bacteria</taxon>
        <taxon>Pseudomonadati</taxon>
        <taxon>Thermodesulfobacteriota</taxon>
        <taxon>Desulfobacteria</taxon>
        <taxon>Desulfobacterales</taxon>
        <taxon>Desulfobacteraceae</taxon>
        <taxon>Candidatus Magnetoglobus</taxon>
    </lineage>
</organism>
<feature type="repeat" description="NHL" evidence="2">
    <location>
        <begin position="446"/>
        <end position="482"/>
    </location>
</feature>
<dbReference type="Gene3D" id="2.120.10.30">
    <property type="entry name" value="TolB, C-terminal domain"/>
    <property type="match status" value="1"/>
</dbReference>
<dbReference type="CDD" id="cd05819">
    <property type="entry name" value="NHL"/>
    <property type="match status" value="1"/>
</dbReference>
<reference evidence="5" key="1">
    <citation type="submission" date="2012-11" db="EMBL/GenBank/DDBJ databases">
        <authorList>
            <person name="Lucero-Rivera Y.E."/>
            <person name="Tovar-Ramirez D."/>
        </authorList>
    </citation>
    <scope>NUCLEOTIDE SEQUENCE [LARGE SCALE GENOMIC DNA]</scope>
    <source>
        <strain evidence="5">Araruama</strain>
    </source>
</reference>
<dbReference type="EMBL" id="ATBP01001581">
    <property type="protein sequence ID" value="ETR67060.1"/>
    <property type="molecule type" value="Genomic_DNA"/>
</dbReference>
<evidence type="ECO:0000256" key="1">
    <source>
        <dbReference type="ARBA" id="ARBA00022737"/>
    </source>
</evidence>
<sequence length="687" mass="72134">MDGIATLTIIATDAEGLTSAKSLTVTVTPVNDTPVISSDVTFTMNEDATSILTLTATDAESADCSMDITFASSNTNLLPVENIVYTCASGVYHISIMPESNQSGNTALTITITDSGNLTATQSIALTVLNVNDPPQMGRIADQTTLEDIATSVISFTVTDNETAGCSMTLSMTSSDPTLVPDEYLLSMCSGNEYSIVATPAMDQYGMATISVTITDGGGIAASTSFDLTVTDVDDSQYIWANHQAAKSVLGQSDFASISSGTTAILMNDPSNVAVDPTTGKIFVCDGLNHRILRFSGADALLNGAAAEAVLGQTDFFSGTANRGSSAAANTLHTPGTVFVDTFGRLWVGDQTNHRVLRFDNASEKANGADADGVLGQPDFTTSSAGTTQNKMNRANGVWVDAAGTLWVAEWANHRVLRFDHATEKSNGANADGILGNTIYTTSAPGSTQDKFSYPVAVSGDNNGTLYVSDSGNNRVLRFDNAASKTNGANADSVLGQPSFTATDANTSVDGLSGPRSTAVDHAGHLYIADSVNSRVVIHINVSNKTDGAAADYVLGQPDFTSNTQNYGGISARSLKIMHYIFFDNQTNNLWVPDYSNDRVLRYSMMTKTPPEIALIPNISIDEDAVSNSLSFTVTDINEQPLTITYNSSDISLISPTSITFAGTQVSTDGTAYTVTATAVPSNVTLI</sequence>
<proteinExistence type="predicted"/>
<dbReference type="Gene3D" id="2.60.40.10">
    <property type="entry name" value="Immunoglobulins"/>
    <property type="match status" value="1"/>
</dbReference>
<dbReference type="SUPFAM" id="SSF49313">
    <property type="entry name" value="Cadherin-like"/>
    <property type="match status" value="1"/>
</dbReference>
<dbReference type="Pfam" id="PF01436">
    <property type="entry name" value="NHL"/>
    <property type="match status" value="1"/>
</dbReference>
<keyword evidence="1" id="KW-0677">Repeat</keyword>
<feature type="non-terminal residue" evidence="4">
    <location>
        <position position="687"/>
    </location>
</feature>
<dbReference type="InterPro" id="IPR050952">
    <property type="entry name" value="TRIM-NHL_E3_ligases"/>
</dbReference>
<dbReference type="GO" id="GO:0005509">
    <property type="term" value="F:calcium ion binding"/>
    <property type="evidence" value="ECO:0007669"/>
    <property type="project" value="InterPro"/>
</dbReference>
<dbReference type="GO" id="GO:0016020">
    <property type="term" value="C:membrane"/>
    <property type="evidence" value="ECO:0007669"/>
    <property type="project" value="InterPro"/>
</dbReference>
<dbReference type="PANTHER" id="PTHR24104:SF25">
    <property type="entry name" value="PROTEIN LIN-41"/>
    <property type="match status" value="1"/>
</dbReference>